<dbReference type="GeneID" id="4317268"/>
<evidence type="ECO:0000313" key="3">
    <source>
        <dbReference type="Proteomes" id="UP000007963"/>
    </source>
</evidence>
<feature type="compositionally biased region" description="Basic residues" evidence="1">
    <location>
        <begin position="83"/>
        <end position="95"/>
    </location>
</feature>
<dbReference type="HOGENOM" id="CLU_2263220_0_0_1"/>
<dbReference type="EMBL" id="CH476596">
    <property type="protein sequence ID" value="EAU37493.1"/>
    <property type="molecule type" value="Genomic_DNA"/>
</dbReference>
<gene>
    <name evidence="2" type="ORF">ATEG_02531</name>
</gene>
<organism evidence="2 3">
    <name type="scientific">Aspergillus terreus (strain NIH 2624 / FGSC A1156)</name>
    <dbReference type="NCBI Taxonomy" id="341663"/>
    <lineage>
        <taxon>Eukaryota</taxon>
        <taxon>Fungi</taxon>
        <taxon>Dikarya</taxon>
        <taxon>Ascomycota</taxon>
        <taxon>Pezizomycotina</taxon>
        <taxon>Eurotiomycetes</taxon>
        <taxon>Eurotiomycetidae</taxon>
        <taxon>Eurotiales</taxon>
        <taxon>Aspergillaceae</taxon>
        <taxon>Aspergillus</taxon>
        <taxon>Aspergillus subgen. Circumdati</taxon>
    </lineage>
</organism>
<sequence length="103" mass="11672">MIIVPETPSIVARWRGAGLTRPSLRLIQWSYIDRTVRGELVGSGFETGTIVAPRFYLACVGWTSFSSSRLLESCNRGGDGQGKKRSFSSVRRRRDKYSMRQEK</sequence>
<name>Q0CUV3_ASPTN</name>
<feature type="region of interest" description="Disordered" evidence="1">
    <location>
        <begin position="74"/>
        <end position="103"/>
    </location>
</feature>
<dbReference type="VEuPathDB" id="FungiDB:ATEG_02531"/>
<dbReference type="Proteomes" id="UP000007963">
    <property type="component" value="Unassembled WGS sequence"/>
</dbReference>
<proteinExistence type="predicted"/>
<protein>
    <submittedName>
        <fullName evidence="2">Uncharacterized protein</fullName>
    </submittedName>
</protein>
<accession>Q0CUV3</accession>
<dbReference type="AlphaFoldDB" id="Q0CUV3"/>
<evidence type="ECO:0000256" key="1">
    <source>
        <dbReference type="SAM" id="MobiDB-lite"/>
    </source>
</evidence>
<dbReference type="RefSeq" id="XP_001211709.1">
    <property type="nucleotide sequence ID" value="XM_001211709.1"/>
</dbReference>
<reference evidence="3" key="1">
    <citation type="submission" date="2005-09" db="EMBL/GenBank/DDBJ databases">
        <title>Annotation of the Aspergillus terreus NIH2624 genome.</title>
        <authorList>
            <person name="Birren B.W."/>
            <person name="Lander E.S."/>
            <person name="Galagan J.E."/>
            <person name="Nusbaum C."/>
            <person name="Devon K."/>
            <person name="Henn M."/>
            <person name="Ma L.-J."/>
            <person name="Jaffe D.B."/>
            <person name="Butler J."/>
            <person name="Alvarez P."/>
            <person name="Gnerre S."/>
            <person name="Grabherr M."/>
            <person name="Kleber M."/>
            <person name="Mauceli E.W."/>
            <person name="Brockman W."/>
            <person name="Rounsley S."/>
            <person name="Young S.K."/>
            <person name="LaButti K."/>
            <person name="Pushparaj V."/>
            <person name="DeCaprio D."/>
            <person name="Crawford M."/>
            <person name="Koehrsen M."/>
            <person name="Engels R."/>
            <person name="Montgomery P."/>
            <person name="Pearson M."/>
            <person name="Howarth C."/>
            <person name="Larson L."/>
            <person name="Luoma S."/>
            <person name="White J."/>
            <person name="Alvarado L."/>
            <person name="Kodira C.D."/>
            <person name="Zeng Q."/>
            <person name="Oleary S."/>
            <person name="Yandava C."/>
            <person name="Denning D.W."/>
            <person name="Nierman W.C."/>
            <person name="Milne T."/>
            <person name="Madden K."/>
        </authorList>
    </citation>
    <scope>NUCLEOTIDE SEQUENCE [LARGE SCALE GENOMIC DNA]</scope>
    <source>
        <strain evidence="3">NIH 2624 / FGSC A1156</strain>
    </source>
</reference>
<evidence type="ECO:0000313" key="2">
    <source>
        <dbReference type="EMBL" id="EAU37493.1"/>
    </source>
</evidence>